<dbReference type="InterPro" id="IPR027417">
    <property type="entry name" value="P-loop_NTPase"/>
</dbReference>
<dbReference type="SMART" id="SM01043">
    <property type="entry name" value="BTAD"/>
    <property type="match status" value="1"/>
</dbReference>
<dbReference type="Pfam" id="PF03704">
    <property type="entry name" value="BTAD"/>
    <property type="match status" value="1"/>
</dbReference>
<name>A0A538SCI4_UNCEI</name>
<dbReference type="SMART" id="SM00028">
    <property type="entry name" value="TPR"/>
    <property type="match status" value="8"/>
</dbReference>
<dbReference type="Pfam" id="PF13401">
    <property type="entry name" value="AAA_22"/>
    <property type="match status" value="1"/>
</dbReference>
<accession>A0A538SCI4</accession>
<dbReference type="Pfam" id="PF17874">
    <property type="entry name" value="TPR_MalT"/>
    <property type="match status" value="1"/>
</dbReference>
<keyword evidence="2" id="KW-0175">Coiled coil</keyword>
<proteinExistence type="predicted"/>
<gene>
    <name evidence="4" type="ORF">E6K72_12545</name>
</gene>
<protein>
    <submittedName>
        <fullName evidence="4">Tetratricopeptide repeat protein</fullName>
    </submittedName>
</protein>
<organism evidence="4 5">
    <name type="scientific">Eiseniibacteriota bacterium</name>
    <dbReference type="NCBI Taxonomy" id="2212470"/>
    <lineage>
        <taxon>Bacteria</taxon>
        <taxon>Candidatus Eiseniibacteriota</taxon>
    </lineage>
</organism>
<keyword evidence="1" id="KW-0802">TPR repeat</keyword>
<evidence type="ECO:0000256" key="1">
    <source>
        <dbReference type="PROSITE-ProRule" id="PRU00339"/>
    </source>
</evidence>
<evidence type="ECO:0000256" key="2">
    <source>
        <dbReference type="SAM" id="Coils"/>
    </source>
</evidence>
<sequence length="1168" mass="129164">MRAKLLRPNPPAQVLERSRLLHALGEHGERPLTMVVADAGYGKTTLLAQFVLGVHRPVVWYSLMPSDADLVMFGRYLLEGFRRETPRFGRAFDRALEDVKPRARSAEMLAGTLANELASLRGPRVLLVLDDYQEVAGQPAVNAFMEVLLRLLPDTVRVLLASRTLPPLGLERMRARGDVFELHSGHLRLTREELARLFDEVYRRPLGEDELQSLEEATLGWPTAVHLVHESLRRSESGALEEVLQSFRTSNLELHDYLSAEVYARLDEPSRRLIERTSALSRFDAGLATRLAGQSHPHAALEALARRGLLRTFGAGEHVTYECHELVRRFVRQELETRLGADAWRALEAETADALAGRGEAERALRHYLSAGHGEEAARILRDLAPSLLRHGRAAALQRFLGELPEALMREDVTLAVMQADTQQALGAWDEAEKLFEHVLERCRAVPGVAARRPGVNLREIECRALLGLGKVLNLRGRHEQVLGMAERGLALAHDLDLEIRARLMEMKAGAHYYLGQYHAAVQVLGQVRSLLAGVSQPDLVLPTIHNLALAYAAQGHNREAIAEFRVALAQVRGADSPRAALYLSNMAFLLAELGDLAEARTAAEEGLVAAQRFSNRPQECINQQTLAQVLVQSGDLDGALAAVKRAEELNGELRMEVIAADLLALRGRIFRARGEYRRAVEFLTQAIERMRERPDAPRLPEFQATLAWCELRAGRVRVAHEALIPLAARADAGEDDYQRMRVHYWLAEALLAQGETGEAEGHLELALRLVRERGYLHFLRVQAREEPAPLLHALAGGIDVNVTATALVEAGGAIEAELIAMLERAPTAVGEAAIAVLGEVGGRRAKADLARLAHTRRALQPAIRTALRHILARLDRGAERPGEAGGQALRLTLFGPPALLVGGAPLAASAWRTQRAFQMLVYLSFHSRGASREELIDHFWPGRQAAAGRRNFHPTLSYIRSVLPAGSEPPILREVEFYRLNPAYPLSCDVWDFERALEEARATKSPERRAALERAASLAGAPLLEGLYGEWAVALQGRYRDRLEKLLLELGGMCARQAEFEPALDCFRRAAELDEYREATRLAVIECLTRLGQRRAALAEYDKLKGLLRTQLGVEPLPETEEGVRRLLAGKGAHGWPETKPAPNAQLDAAQEIAATTQVALKRPGSR</sequence>
<reference evidence="4 5" key="1">
    <citation type="journal article" date="2019" name="Nat. Microbiol.">
        <title>Mediterranean grassland soil C-N compound turnover is dependent on rainfall and depth, and is mediated by genomically divergent microorganisms.</title>
        <authorList>
            <person name="Diamond S."/>
            <person name="Andeer P.F."/>
            <person name="Li Z."/>
            <person name="Crits-Christoph A."/>
            <person name="Burstein D."/>
            <person name="Anantharaman K."/>
            <person name="Lane K.R."/>
            <person name="Thomas B.C."/>
            <person name="Pan C."/>
            <person name="Northen T.R."/>
            <person name="Banfield J.F."/>
        </authorList>
    </citation>
    <scope>NUCLEOTIDE SEQUENCE [LARGE SCALE GENOMIC DNA]</scope>
    <source>
        <strain evidence="4">WS_2</strain>
    </source>
</reference>
<feature type="repeat" description="TPR" evidence="1">
    <location>
        <begin position="661"/>
        <end position="694"/>
    </location>
</feature>
<evidence type="ECO:0000313" key="4">
    <source>
        <dbReference type="EMBL" id="TMQ49069.1"/>
    </source>
</evidence>
<dbReference type="Gene3D" id="1.10.10.10">
    <property type="entry name" value="Winged helix-like DNA-binding domain superfamily/Winged helix DNA-binding domain"/>
    <property type="match status" value="1"/>
</dbReference>
<comment type="caution">
    <text evidence="4">The sequence shown here is derived from an EMBL/GenBank/DDBJ whole genome shotgun (WGS) entry which is preliminary data.</text>
</comment>
<dbReference type="InterPro" id="IPR041617">
    <property type="entry name" value="TPR_MalT"/>
</dbReference>
<evidence type="ECO:0000313" key="5">
    <source>
        <dbReference type="Proteomes" id="UP000317716"/>
    </source>
</evidence>
<dbReference type="SUPFAM" id="SSF52540">
    <property type="entry name" value="P-loop containing nucleoside triphosphate hydrolases"/>
    <property type="match status" value="1"/>
</dbReference>
<dbReference type="Gene3D" id="1.25.40.10">
    <property type="entry name" value="Tetratricopeptide repeat domain"/>
    <property type="match status" value="3"/>
</dbReference>
<dbReference type="EMBL" id="VBOS01000459">
    <property type="protein sequence ID" value="TMQ49069.1"/>
    <property type="molecule type" value="Genomic_DNA"/>
</dbReference>
<dbReference type="InterPro" id="IPR059106">
    <property type="entry name" value="WHD_MalT"/>
</dbReference>
<dbReference type="Pfam" id="PF25873">
    <property type="entry name" value="WHD_MalT"/>
    <property type="match status" value="1"/>
</dbReference>
<dbReference type="Gene3D" id="3.40.50.300">
    <property type="entry name" value="P-loop containing nucleotide triphosphate hydrolases"/>
    <property type="match status" value="1"/>
</dbReference>
<dbReference type="InterPro" id="IPR049945">
    <property type="entry name" value="AAA_22"/>
</dbReference>
<dbReference type="InterPro" id="IPR011990">
    <property type="entry name" value="TPR-like_helical_dom_sf"/>
</dbReference>
<dbReference type="SUPFAM" id="SSF48452">
    <property type="entry name" value="TPR-like"/>
    <property type="match status" value="4"/>
</dbReference>
<dbReference type="PANTHER" id="PTHR35807">
    <property type="entry name" value="TRANSCRIPTIONAL REGULATOR REDD-RELATED"/>
    <property type="match status" value="1"/>
</dbReference>
<dbReference type="InterPro" id="IPR005158">
    <property type="entry name" value="BTAD"/>
</dbReference>
<dbReference type="InterPro" id="IPR036388">
    <property type="entry name" value="WH-like_DNA-bd_sf"/>
</dbReference>
<dbReference type="InterPro" id="IPR051677">
    <property type="entry name" value="AfsR-DnrI-RedD_regulator"/>
</dbReference>
<feature type="repeat" description="TPR" evidence="1">
    <location>
        <begin position="1045"/>
        <end position="1078"/>
    </location>
</feature>
<dbReference type="Proteomes" id="UP000317716">
    <property type="component" value="Unassembled WGS sequence"/>
</dbReference>
<dbReference type="GO" id="GO:0016887">
    <property type="term" value="F:ATP hydrolysis activity"/>
    <property type="evidence" value="ECO:0007669"/>
    <property type="project" value="InterPro"/>
</dbReference>
<dbReference type="AlphaFoldDB" id="A0A538SCI4"/>
<feature type="coiled-coil region" evidence="2">
    <location>
        <begin position="637"/>
        <end position="694"/>
    </location>
</feature>
<evidence type="ECO:0000259" key="3">
    <source>
        <dbReference type="SMART" id="SM01043"/>
    </source>
</evidence>
<feature type="domain" description="Bacterial transcriptional activator" evidence="3">
    <location>
        <begin position="989"/>
        <end position="1129"/>
    </location>
</feature>
<dbReference type="PROSITE" id="PS50005">
    <property type="entry name" value="TPR"/>
    <property type="match status" value="2"/>
</dbReference>
<dbReference type="InterPro" id="IPR019734">
    <property type="entry name" value="TPR_rpt"/>
</dbReference>